<proteinExistence type="predicted"/>
<reference evidence="2" key="1">
    <citation type="submission" date="2017-10" db="EMBL/GenBank/DDBJ databases">
        <title>Campylobacter species from seals.</title>
        <authorList>
            <person name="Gilbert M.J."/>
            <person name="Zomer A.L."/>
            <person name="Timmerman A.J."/>
            <person name="Duim B."/>
            <person name="Wagenaar J.A."/>
        </authorList>
    </citation>
    <scope>NUCLEOTIDE SEQUENCE [LARGE SCALE GENOMIC DNA]</scope>
    <source>
        <strain evidence="2">17S00004-5</strain>
    </source>
</reference>
<dbReference type="RefSeq" id="WP_106872591.1">
    <property type="nucleotide sequence ID" value="NZ_CP053841.1"/>
</dbReference>
<dbReference type="OrthoDB" id="5346920at2"/>
<evidence type="ECO:0000313" key="2">
    <source>
        <dbReference type="Proteomes" id="UP000240535"/>
    </source>
</evidence>
<dbReference type="SUPFAM" id="SSF69279">
    <property type="entry name" value="Phage tail proteins"/>
    <property type="match status" value="1"/>
</dbReference>
<accession>A0A2P8QYP5</accession>
<name>A0A2P8QYP5_9BACT</name>
<keyword evidence="2" id="KW-1185">Reference proteome</keyword>
<comment type="caution">
    <text evidence="1">The sequence shown here is derived from an EMBL/GenBank/DDBJ whole genome shotgun (WGS) entry which is preliminary data.</text>
</comment>
<dbReference type="EMBL" id="PDHH01000008">
    <property type="protein sequence ID" value="PSM51376.1"/>
    <property type="molecule type" value="Genomic_DNA"/>
</dbReference>
<dbReference type="AlphaFoldDB" id="A0A2P8QYP5"/>
<organism evidence="1 2">
    <name type="scientific">Campylobacter blaseri</name>
    <dbReference type="NCBI Taxonomy" id="2042961"/>
    <lineage>
        <taxon>Bacteria</taxon>
        <taxon>Pseudomonadati</taxon>
        <taxon>Campylobacterota</taxon>
        <taxon>Epsilonproteobacteria</taxon>
        <taxon>Campylobacterales</taxon>
        <taxon>Campylobacteraceae</taxon>
        <taxon>Campylobacter</taxon>
    </lineage>
</organism>
<sequence length="323" mass="35785">MVRVPNFKLIAKGKDITKTIKKELIELSFEDKEGSESDEISFRVNGIYQKPFFGDSLELWLGYGDELFKCGKFSVQTTETDYTANTTEVRATAVNFASPIKVKKSRTWQDTTLFTIVKKIADENSLSVKIAGDDFNVSSKLQDNLSDLDFLYGLCFELNYLMAVKNGAIIVTSKDARSDELGSKVTPKNKALPKNEIRLSECHTLRISSANRNVYNATILEWQDSESGKTKSIKVGSGNNAYKMRIAAPKSDAEAFKIGESKLNELQRGGINGSLECDGKEVKAGGKLKLIGVANYEDVEFSIKSVTHTLNNTTYTISVEFEG</sequence>
<gene>
    <name evidence="1" type="ORF">CQ405_08275</name>
</gene>
<dbReference type="Proteomes" id="UP000240535">
    <property type="component" value="Unassembled WGS sequence"/>
</dbReference>
<evidence type="ECO:0000313" key="1">
    <source>
        <dbReference type="EMBL" id="PSM51376.1"/>
    </source>
</evidence>
<protein>
    <submittedName>
        <fullName evidence="1">Phage tail protein</fullName>
    </submittedName>
</protein>